<evidence type="ECO:0008006" key="12">
    <source>
        <dbReference type="Google" id="ProtNLM"/>
    </source>
</evidence>
<keyword evidence="8" id="KW-0966">Cell projection</keyword>
<name>A0ABM1ZJS0_AEDAL</name>
<dbReference type="Pfam" id="PF25828">
    <property type="entry name" value="CC_Cfap43"/>
    <property type="match status" value="1"/>
</dbReference>
<protein>
    <recommendedName>
        <fullName evidence="12">Cilia- and flagella-associated protein 43</fullName>
    </recommendedName>
</protein>
<dbReference type="Gene3D" id="2.130.10.10">
    <property type="entry name" value="YVTN repeat-like/Quinoprotein amine dehydrogenase"/>
    <property type="match status" value="2"/>
</dbReference>
<evidence type="ECO:0000313" key="11">
    <source>
        <dbReference type="Proteomes" id="UP000069940"/>
    </source>
</evidence>
<feature type="coiled-coil region" evidence="9">
    <location>
        <begin position="1061"/>
        <end position="1088"/>
    </location>
</feature>
<evidence type="ECO:0000256" key="8">
    <source>
        <dbReference type="ARBA" id="ARBA00023273"/>
    </source>
</evidence>
<dbReference type="Proteomes" id="UP000069940">
    <property type="component" value="Unassembled WGS sequence"/>
</dbReference>
<sequence>MSLKYMTNVKTNWIKARDVRTACFIARDALAVGMGSHIVLMNVISKQETFYRATDRTNGEGVACLAGHKTFSIFAFAECCVFPRIFIVAYPDNAVLFVLEGDGKACSYVSLCFTEGEYLLAMTGIPDYSIEVYVWRNKEMLIKRKTDINTDKQLLMCSPASTITVCQLAYSQAHVTLWEIHGNVRIARLIEKVVKLPFGKEAAPLDATFSIDGTLMIVNKWGSVYSFSAASGQLNQIIKPTEDPYMFPPLIFYCKGGLLLSDSSGNVSYYKRQKGTWNQLWTTKPPEPYSLLMLYSASEGLYGTTINGNLVRTVVDNDFRNVEFITAREFDCQMTNFVLLKPLGEILIACKVSNQLVAIDTKTGTRISEHSTPTVKCVVENPAYPFIAVGTLEGIVSLLSFYNPTEPCELTSFHLSHVAIDSILFCSDGSHMAVFDEKLNVFFIKGFPGGTMNVIHHYEAPEDLHQCSFEIHEDVMSIVGTLSENGLDPSSEIIRVMLSTKDGLRREEKGIAPKSYSQLAYKSGGSKRLYAVCLLSNEIDVIELDVEEPTGQLTVHICATIKVKHQVPQFQVLVDQFHLVTWGTDGLVTIYDAVSDKLLAYFLAHDRTRMGVRLARCDPSHQHIITLGHTGCIVCTKHHRSAAAAQRCDDLKRDLETDDVVAMFQNPTSGFVPKGFTFTRWIDMERISKLESEKLQFKSERVQIMKDFKSIKSKLRKLLDSNDVATDEQRLPIQAFNLNELTTEQMKEKAKIEREEEHGKLLSFIVRQEKINEMIIQKCWSIMERKPVKVRSIFTKLAVENYPSLPNERDQDFLTKMAVYRETELMASHDALLPWKPTPTYQLESILNRDPDYGNVIDVLSRAAQKKYTTLTGTTTHLYVEPIPLRFEQLEVVTFEQLYFEKVYGNIQMMQLRDYFNKKFDELKALKDTEMSMVLKRNARLRVIQSELVIISKLLEIPQIQPEDIIDPRFEPDEIPDTIVKTENHEISVAPYLTPSMECLIAQEKAERERRQKELMADDFKDRALMVMMDGVLEHRWEDEIKKTPPVPHCLETGKDAQYFNETDLREVKEYEEQIEFLHKERTRYKKILESEKSQIIESLEDQIKKFNTKVGLCLLDKIRIEAAIREEEMRILRNTFYNHQRLVYDRLANLLREEIDSSAKHIDTLTETMGELQDKVNDYKNTYESLSTKDRLLDKQFKINFSDTAQSAIVDQAYKIFKKRPKAQLRAVVTVSIFQDLAKRITARKATQPSNILLPQECVEYLAACDGLDQMSNAPAGMDTNLWQTLCKMRRIKMESEFRLKSCEIQLADSEAALNAFQKEITSKRNSLTALESKLQDLLNKKFEDSTNRNVQIVMKRGLIEVPISGKMVDFNNCILIHRTDVDDINVVIKQAGSKKLKAMINAAQFRRKIIAQEWDHKALKLKIRDMKDQVKMIEKCKITKEVQDWLKRKEMGVFEDLGQLALEREIENTIFAQEKMLQEVKKSVEELEDKIVIKRKENKVLDKQTQELNVDVTEQHLQKDSEMEEIEQKAAQARMTAIVDRARWVRLVQAQHAQILELGTMLELQRLKTYPTLTAPAALIDTRHVK</sequence>
<feature type="coiled-coil region" evidence="9">
    <location>
        <begin position="1301"/>
        <end position="1342"/>
    </location>
</feature>
<reference evidence="11" key="1">
    <citation type="journal article" date="2015" name="Proc. Natl. Acad. Sci. U.S.A.">
        <title>Genome sequence of the Asian Tiger mosquito, Aedes albopictus, reveals insights into its biology, genetics, and evolution.</title>
        <authorList>
            <person name="Chen X.G."/>
            <person name="Jiang X."/>
            <person name="Gu J."/>
            <person name="Xu M."/>
            <person name="Wu Y."/>
            <person name="Deng Y."/>
            <person name="Zhang C."/>
            <person name="Bonizzoni M."/>
            <person name="Dermauw W."/>
            <person name="Vontas J."/>
            <person name="Armbruster P."/>
            <person name="Huang X."/>
            <person name="Yang Y."/>
            <person name="Zhang H."/>
            <person name="He W."/>
            <person name="Peng H."/>
            <person name="Liu Y."/>
            <person name="Wu K."/>
            <person name="Chen J."/>
            <person name="Lirakis M."/>
            <person name="Topalis P."/>
            <person name="Van Leeuwen T."/>
            <person name="Hall A.B."/>
            <person name="Jiang X."/>
            <person name="Thorpe C."/>
            <person name="Mueller R.L."/>
            <person name="Sun C."/>
            <person name="Waterhouse R.M."/>
            <person name="Yan G."/>
            <person name="Tu Z.J."/>
            <person name="Fang X."/>
            <person name="James A.A."/>
        </authorList>
    </citation>
    <scope>NUCLEOTIDE SEQUENCE [LARGE SCALE GENOMIC DNA]</scope>
    <source>
        <strain evidence="11">Foshan</strain>
    </source>
</reference>
<accession>A0ABM1ZJS0</accession>
<evidence type="ECO:0000256" key="3">
    <source>
        <dbReference type="ARBA" id="ARBA00022490"/>
    </source>
</evidence>
<comment type="subcellular location">
    <subcellularLocation>
        <location evidence="1">Cell projection</location>
        <location evidence="1">Cilium</location>
    </subcellularLocation>
    <subcellularLocation>
        <location evidence="2">Cytoplasm</location>
        <location evidence="2">Cytoskeleton</location>
    </subcellularLocation>
</comment>
<dbReference type="PANTHER" id="PTHR14885">
    <property type="entry name" value="CILIA- AND FLAGELLA-ASSOCIATED PROTEIN 43-RELATED"/>
    <property type="match status" value="1"/>
</dbReference>
<dbReference type="SUPFAM" id="SSF50998">
    <property type="entry name" value="Quinoprotein alcohol dehydrogenase-like"/>
    <property type="match status" value="1"/>
</dbReference>
<reference evidence="10" key="2">
    <citation type="submission" date="2025-05" db="UniProtKB">
        <authorList>
            <consortium name="EnsemblMetazoa"/>
        </authorList>
    </citation>
    <scope>IDENTIFICATION</scope>
    <source>
        <strain evidence="10">Foshan</strain>
    </source>
</reference>
<evidence type="ECO:0000313" key="10">
    <source>
        <dbReference type="EnsemblMetazoa" id="AALFPA23_019150.P28176"/>
    </source>
</evidence>
<keyword evidence="6 9" id="KW-0175">Coiled coil</keyword>
<keyword evidence="11" id="KW-1185">Reference proteome</keyword>
<evidence type="ECO:0000256" key="7">
    <source>
        <dbReference type="ARBA" id="ARBA00023212"/>
    </source>
</evidence>
<dbReference type="InterPro" id="IPR015943">
    <property type="entry name" value="WD40/YVTN_repeat-like_dom_sf"/>
</dbReference>
<dbReference type="SUPFAM" id="SSF82171">
    <property type="entry name" value="DPP6 N-terminal domain-like"/>
    <property type="match status" value="1"/>
</dbReference>
<dbReference type="InterPro" id="IPR011047">
    <property type="entry name" value="Quinoprotein_ADH-like_sf"/>
</dbReference>
<keyword evidence="7" id="KW-0206">Cytoskeleton</keyword>
<organism evidence="10 11">
    <name type="scientific">Aedes albopictus</name>
    <name type="common">Asian tiger mosquito</name>
    <name type="synonym">Stegomyia albopicta</name>
    <dbReference type="NCBI Taxonomy" id="7160"/>
    <lineage>
        <taxon>Eukaryota</taxon>
        <taxon>Metazoa</taxon>
        <taxon>Ecdysozoa</taxon>
        <taxon>Arthropoda</taxon>
        <taxon>Hexapoda</taxon>
        <taxon>Insecta</taxon>
        <taxon>Pterygota</taxon>
        <taxon>Neoptera</taxon>
        <taxon>Endopterygota</taxon>
        <taxon>Diptera</taxon>
        <taxon>Nematocera</taxon>
        <taxon>Culicoidea</taxon>
        <taxon>Culicidae</taxon>
        <taxon>Culicinae</taxon>
        <taxon>Aedini</taxon>
        <taxon>Aedes</taxon>
        <taxon>Stegomyia</taxon>
    </lineage>
</organism>
<evidence type="ECO:0000256" key="6">
    <source>
        <dbReference type="ARBA" id="ARBA00023054"/>
    </source>
</evidence>
<evidence type="ECO:0000256" key="1">
    <source>
        <dbReference type="ARBA" id="ARBA00004138"/>
    </source>
</evidence>
<dbReference type="RefSeq" id="XP_019562955.2">
    <property type="nucleotide sequence ID" value="XM_019707410.3"/>
</dbReference>
<feature type="coiled-coil region" evidence="9">
    <location>
        <begin position="1472"/>
        <end position="1506"/>
    </location>
</feature>
<dbReference type="GeneID" id="109431193"/>
<evidence type="ECO:0000256" key="2">
    <source>
        <dbReference type="ARBA" id="ARBA00004245"/>
    </source>
</evidence>
<keyword evidence="4" id="KW-0853">WD repeat</keyword>
<keyword evidence="3" id="KW-0963">Cytoplasm</keyword>
<evidence type="ECO:0000256" key="9">
    <source>
        <dbReference type="SAM" id="Coils"/>
    </source>
</evidence>
<dbReference type="EnsemblMetazoa" id="AALFPA23_019150.R28176">
    <property type="protein sequence ID" value="AALFPA23_019150.P28176"/>
    <property type="gene ID" value="AALFPA23_019150"/>
</dbReference>
<evidence type="ECO:0000256" key="5">
    <source>
        <dbReference type="ARBA" id="ARBA00022737"/>
    </source>
</evidence>
<keyword evidence="5" id="KW-0677">Repeat</keyword>
<feature type="coiled-coil region" evidence="9">
    <location>
        <begin position="1163"/>
        <end position="1190"/>
    </location>
</feature>
<evidence type="ECO:0000256" key="4">
    <source>
        <dbReference type="ARBA" id="ARBA00022574"/>
    </source>
</evidence>
<proteinExistence type="predicted"/>
<dbReference type="PANTHER" id="PTHR14885:SF1">
    <property type="entry name" value="CILIA- AND FLAGELLA-ASSOCIATED PROTEIN 43"/>
    <property type="match status" value="1"/>
</dbReference>